<dbReference type="AlphaFoldDB" id="A0A537K6W2"/>
<accession>A0A537K6W2</accession>
<dbReference type="PANTHER" id="PTHR30371">
    <property type="entry name" value="SEC-INDEPENDENT PROTEIN TRANSLOCASE PROTEIN TATC"/>
    <property type="match status" value="1"/>
</dbReference>
<keyword evidence="5" id="KW-0813">Transport</keyword>
<keyword evidence="3 5" id="KW-1133">Transmembrane helix</keyword>
<evidence type="ECO:0000256" key="4">
    <source>
        <dbReference type="ARBA" id="ARBA00023136"/>
    </source>
</evidence>
<evidence type="ECO:0000256" key="3">
    <source>
        <dbReference type="ARBA" id="ARBA00022989"/>
    </source>
</evidence>
<sequence>MPNSMTNREKHMTLVEHLEELRQRLQYAVLGLLITTGLGLFFVDTLLALLLRPAGGIRLTTLTVIEPFLVKVKVAFLFGFAVSMPWIIYQLYAFVDPALTEQERRRTIPLALLAGLLFAIGVVFGYLFILPVSLHWLLAQAGTQFNALITANAYISFVLFFLLIVGATFETPLVILTLAFLGVVSPQTLRREWRIAYMVIGGIAVFGTPDWSPVTMLLVAIPMVLLYEFSLILCRLFIRPAAPQPVRET</sequence>
<keyword evidence="5" id="KW-1003">Cell membrane</keyword>
<name>A0A537K6W2_9BACT</name>
<proteinExistence type="inferred from homology"/>
<feature type="transmembrane region" description="Helical" evidence="5">
    <location>
        <begin position="107"/>
        <end position="134"/>
    </location>
</feature>
<dbReference type="GO" id="GO:0043953">
    <property type="term" value="P:protein transport by the Tat complex"/>
    <property type="evidence" value="ECO:0007669"/>
    <property type="project" value="UniProtKB-UniRule"/>
</dbReference>
<dbReference type="GO" id="GO:0065002">
    <property type="term" value="P:intracellular protein transmembrane transport"/>
    <property type="evidence" value="ECO:0007669"/>
    <property type="project" value="TreeGrafter"/>
</dbReference>
<gene>
    <name evidence="5 6" type="primary">tatC</name>
    <name evidence="6" type="ORF">E6H00_03870</name>
</gene>
<comment type="subunit">
    <text evidence="5">Forms a complex with TatA.</text>
</comment>
<keyword evidence="5" id="KW-0811">Translocation</keyword>
<keyword evidence="4 5" id="KW-0472">Membrane</keyword>
<evidence type="ECO:0000256" key="5">
    <source>
        <dbReference type="HAMAP-Rule" id="MF_00902"/>
    </source>
</evidence>
<evidence type="ECO:0000256" key="2">
    <source>
        <dbReference type="ARBA" id="ARBA00022692"/>
    </source>
</evidence>
<feature type="transmembrane region" description="Helical" evidence="5">
    <location>
        <begin position="74"/>
        <end position="95"/>
    </location>
</feature>
<dbReference type="Proteomes" id="UP000318509">
    <property type="component" value="Unassembled WGS sequence"/>
</dbReference>
<dbReference type="EMBL" id="VBAK01000091">
    <property type="protein sequence ID" value="TMI91518.1"/>
    <property type="molecule type" value="Genomic_DNA"/>
</dbReference>
<evidence type="ECO:0000313" key="7">
    <source>
        <dbReference type="Proteomes" id="UP000318509"/>
    </source>
</evidence>
<comment type="caution">
    <text evidence="6">The sequence shown here is derived from an EMBL/GenBank/DDBJ whole genome shotgun (WGS) entry which is preliminary data.</text>
</comment>
<feature type="transmembrane region" description="Helical" evidence="5">
    <location>
        <begin position="217"/>
        <end position="238"/>
    </location>
</feature>
<dbReference type="PANTHER" id="PTHR30371:SF0">
    <property type="entry name" value="SEC-INDEPENDENT PROTEIN TRANSLOCASE PROTEIN TATC, CHLOROPLASTIC-RELATED"/>
    <property type="match status" value="1"/>
</dbReference>
<dbReference type="NCBIfam" id="TIGR00945">
    <property type="entry name" value="tatC"/>
    <property type="match status" value="1"/>
</dbReference>
<comment type="function">
    <text evidence="5">Part of the twin-arginine translocation (Tat) system that transports large folded proteins containing a characteristic twin-arginine motif in their signal peptide across membranes.</text>
</comment>
<dbReference type="GO" id="GO:0033281">
    <property type="term" value="C:TAT protein transport complex"/>
    <property type="evidence" value="ECO:0007669"/>
    <property type="project" value="UniProtKB-UniRule"/>
</dbReference>
<dbReference type="PRINTS" id="PR01840">
    <property type="entry name" value="TATCFAMILY"/>
</dbReference>
<evidence type="ECO:0000256" key="1">
    <source>
        <dbReference type="ARBA" id="ARBA00004141"/>
    </source>
</evidence>
<comment type="caution">
    <text evidence="5">Lacks conserved residue(s) required for the propagation of feature annotation.</text>
</comment>
<dbReference type="GO" id="GO:0009977">
    <property type="term" value="F:proton motive force dependent protein transmembrane transporter activity"/>
    <property type="evidence" value="ECO:0007669"/>
    <property type="project" value="TreeGrafter"/>
</dbReference>
<comment type="subcellular location">
    <subcellularLocation>
        <location evidence="5">Cell membrane</location>
        <topology evidence="5">Multi-pass membrane protein</topology>
    </subcellularLocation>
    <subcellularLocation>
        <location evidence="1">Membrane</location>
        <topology evidence="1">Multi-pass membrane protein</topology>
    </subcellularLocation>
</comment>
<comment type="similarity">
    <text evidence="5">Belongs to the TatC family.</text>
</comment>
<organism evidence="6 7">
    <name type="scientific">Candidatus Segetimicrobium genomatis</name>
    <dbReference type="NCBI Taxonomy" id="2569760"/>
    <lineage>
        <taxon>Bacteria</taxon>
        <taxon>Bacillati</taxon>
        <taxon>Candidatus Sysuimicrobiota</taxon>
        <taxon>Candidatus Sysuimicrobiia</taxon>
        <taxon>Candidatus Sysuimicrobiales</taxon>
        <taxon>Candidatus Segetimicrobiaceae</taxon>
        <taxon>Candidatus Segetimicrobium</taxon>
    </lineage>
</organism>
<dbReference type="HAMAP" id="MF_00902">
    <property type="entry name" value="TatC"/>
    <property type="match status" value="1"/>
</dbReference>
<reference evidence="6 7" key="1">
    <citation type="journal article" date="2019" name="Nat. Microbiol.">
        <title>Mediterranean grassland soil C-N compound turnover is dependent on rainfall and depth, and is mediated by genomically divergent microorganisms.</title>
        <authorList>
            <person name="Diamond S."/>
            <person name="Andeer P.F."/>
            <person name="Li Z."/>
            <person name="Crits-Christoph A."/>
            <person name="Burstein D."/>
            <person name="Anantharaman K."/>
            <person name="Lane K.R."/>
            <person name="Thomas B.C."/>
            <person name="Pan C."/>
            <person name="Northen T.R."/>
            <person name="Banfield J.F."/>
        </authorList>
    </citation>
    <scope>NUCLEOTIDE SEQUENCE [LARGE SCALE GENOMIC DNA]</scope>
    <source>
        <strain evidence="6">NP_3</strain>
    </source>
</reference>
<evidence type="ECO:0000313" key="6">
    <source>
        <dbReference type="EMBL" id="TMI91518.1"/>
    </source>
</evidence>
<dbReference type="InterPro" id="IPR002033">
    <property type="entry name" value="TatC"/>
</dbReference>
<dbReference type="Pfam" id="PF00902">
    <property type="entry name" value="TatC"/>
    <property type="match status" value="1"/>
</dbReference>
<protein>
    <recommendedName>
        <fullName evidence="5">Sec-independent protein translocase protein TatC</fullName>
    </recommendedName>
</protein>
<feature type="transmembrane region" description="Helical" evidence="5">
    <location>
        <begin position="27"/>
        <end position="54"/>
    </location>
</feature>
<feature type="transmembrane region" description="Helical" evidence="5">
    <location>
        <begin position="154"/>
        <end position="183"/>
    </location>
</feature>
<keyword evidence="2 5" id="KW-0812">Transmembrane</keyword>
<keyword evidence="5" id="KW-0653">Protein transport</keyword>